<dbReference type="EMBL" id="AP017378">
    <property type="protein sequence ID" value="BBD09135.1"/>
    <property type="molecule type" value="Genomic_DNA"/>
</dbReference>
<keyword evidence="1 3" id="KW-0723">Serine/threonine-protein kinase</keyword>
<keyword evidence="4" id="KW-1185">Reference proteome</keyword>
<dbReference type="GO" id="GO:0004674">
    <property type="term" value="F:protein serine/threonine kinase activity"/>
    <property type="evidence" value="ECO:0007669"/>
    <property type="project" value="UniProtKB-KW"/>
</dbReference>
<dbReference type="Pfam" id="PF13581">
    <property type="entry name" value="HATPase_c_2"/>
    <property type="match status" value="1"/>
</dbReference>
<dbReference type="KEGG" id="dfl:DFE_2409"/>
<proteinExistence type="predicted"/>
<dbReference type="PANTHER" id="PTHR35526">
    <property type="entry name" value="ANTI-SIGMA-F FACTOR RSBW-RELATED"/>
    <property type="match status" value="1"/>
</dbReference>
<accession>A0A2Z6B103</accession>
<dbReference type="CDD" id="cd16936">
    <property type="entry name" value="HATPase_RsbW-like"/>
    <property type="match status" value="1"/>
</dbReference>
<evidence type="ECO:0000259" key="2">
    <source>
        <dbReference type="Pfam" id="PF13581"/>
    </source>
</evidence>
<keyword evidence="1 3" id="KW-0808">Transferase</keyword>
<protein>
    <submittedName>
        <fullName evidence="3">Putative anti-sigma regulatory factor, serine/threonine protein kinase</fullName>
    </submittedName>
</protein>
<dbReference type="Proteomes" id="UP000269883">
    <property type="component" value="Chromosome"/>
</dbReference>
<dbReference type="RefSeq" id="WP_126379853.1">
    <property type="nucleotide sequence ID" value="NZ_AP017378.1"/>
</dbReference>
<dbReference type="Gene3D" id="3.30.565.10">
    <property type="entry name" value="Histidine kinase-like ATPase, C-terminal domain"/>
    <property type="match status" value="1"/>
</dbReference>
<feature type="domain" description="Histidine kinase/HSP90-like ATPase" evidence="2">
    <location>
        <begin position="22"/>
        <end position="131"/>
    </location>
</feature>
<name>A0A2Z6B103_9BACT</name>
<reference evidence="3 4" key="1">
    <citation type="journal article" date="2018" name="Sci. Adv.">
        <title>Multi-heme cytochromes provide a pathway for survival in energy-limited environments.</title>
        <authorList>
            <person name="Deng X."/>
            <person name="Dohmae N."/>
            <person name="Nealson K.H."/>
            <person name="Hashimoto K."/>
            <person name="Okamoto A."/>
        </authorList>
    </citation>
    <scope>NUCLEOTIDE SEQUENCE [LARGE SCALE GENOMIC DNA]</scope>
    <source>
        <strain evidence="3 4">IS5</strain>
    </source>
</reference>
<dbReference type="InterPro" id="IPR036890">
    <property type="entry name" value="HATPase_C_sf"/>
</dbReference>
<organism evidence="3 4">
    <name type="scientific">Desulfovibrio ferrophilus</name>
    <dbReference type="NCBI Taxonomy" id="241368"/>
    <lineage>
        <taxon>Bacteria</taxon>
        <taxon>Pseudomonadati</taxon>
        <taxon>Thermodesulfobacteriota</taxon>
        <taxon>Desulfovibrionia</taxon>
        <taxon>Desulfovibrionales</taxon>
        <taxon>Desulfovibrionaceae</taxon>
        <taxon>Desulfovibrio</taxon>
    </lineage>
</organism>
<evidence type="ECO:0000313" key="3">
    <source>
        <dbReference type="EMBL" id="BBD09135.1"/>
    </source>
</evidence>
<keyword evidence="1 3" id="KW-0418">Kinase</keyword>
<dbReference type="SUPFAM" id="SSF55874">
    <property type="entry name" value="ATPase domain of HSP90 chaperone/DNA topoisomerase II/histidine kinase"/>
    <property type="match status" value="1"/>
</dbReference>
<dbReference type="InterPro" id="IPR003594">
    <property type="entry name" value="HATPase_dom"/>
</dbReference>
<dbReference type="PANTHER" id="PTHR35526:SF3">
    <property type="entry name" value="ANTI-SIGMA-F FACTOR RSBW"/>
    <property type="match status" value="1"/>
</dbReference>
<evidence type="ECO:0000256" key="1">
    <source>
        <dbReference type="ARBA" id="ARBA00022527"/>
    </source>
</evidence>
<dbReference type="AlphaFoldDB" id="A0A2Z6B103"/>
<dbReference type="OrthoDB" id="9792240at2"/>
<sequence length="137" mass="15151">MSEAALSLKMDRDWQTLADCVEQVRGFTSAYDLGERARYVLELVLEEILSNAVRHVPAGERRGVGVTVTVCGRGVSVMFEDRGVPFDPTFEAEQREGLSGDEHGGFGLHLVRNFVDAWEYSRQDGQNTLTVEIEGGS</sequence>
<dbReference type="InterPro" id="IPR050267">
    <property type="entry name" value="Anti-sigma-factor_SerPK"/>
</dbReference>
<gene>
    <name evidence="3" type="ORF">DFE_2409</name>
</gene>
<evidence type="ECO:0000313" key="4">
    <source>
        <dbReference type="Proteomes" id="UP000269883"/>
    </source>
</evidence>